<comment type="caution">
    <text evidence="1">The sequence shown here is derived from an EMBL/GenBank/DDBJ whole genome shotgun (WGS) entry which is preliminary data.</text>
</comment>
<keyword evidence="2" id="KW-1185">Reference proteome</keyword>
<dbReference type="OrthoDB" id="1272955at2"/>
<protein>
    <submittedName>
        <fullName evidence="1">Uncharacterized protein</fullName>
    </submittedName>
</protein>
<dbReference type="Proteomes" id="UP000321938">
    <property type="component" value="Unassembled WGS sequence"/>
</dbReference>
<reference evidence="1 2" key="1">
    <citation type="submission" date="2019-08" db="EMBL/GenBank/DDBJ databases">
        <title>Genome of Psychroserpens burtonensis ACAM 167.</title>
        <authorList>
            <person name="Bowman J.P."/>
        </authorList>
    </citation>
    <scope>NUCLEOTIDE SEQUENCE [LARGE SCALE GENOMIC DNA]</scope>
    <source>
        <strain evidence="1 2">ACAM 167</strain>
    </source>
</reference>
<evidence type="ECO:0000313" key="2">
    <source>
        <dbReference type="Proteomes" id="UP000321938"/>
    </source>
</evidence>
<organism evidence="1 2">
    <name type="scientific">Psychroserpens burtonensis</name>
    <dbReference type="NCBI Taxonomy" id="49278"/>
    <lineage>
        <taxon>Bacteria</taxon>
        <taxon>Pseudomonadati</taxon>
        <taxon>Bacteroidota</taxon>
        <taxon>Flavobacteriia</taxon>
        <taxon>Flavobacteriales</taxon>
        <taxon>Flavobacteriaceae</taxon>
        <taxon>Psychroserpens</taxon>
    </lineage>
</organism>
<dbReference type="AlphaFoldDB" id="A0A5C7BBR6"/>
<evidence type="ECO:0000313" key="1">
    <source>
        <dbReference type="EMBL" id="TXE18623.1"/>
    </source>
</evidence>
<dbReference type="EMBL" id="VOSB01000007">
    <property type="protein sequence ID" value="TXE18623.1"/>
    <property type="molecule type" value="Genomic_DNA"/>
</dbReference>
<accession>A0A5C7BBR6</accession>
<sequence length="106" mass="12255">MAIEALKNELLDSDYLMIEELAEQNKGPRDIAKALRVSVRDFMYLWRNKTSRIREAYDLGRLQIEITKGEQLITMIEAANTTAIQIHDKNALTRTFEDHKSDVFGL</sequence>
<dbReference type="RefSeq" id="WP_147231381.1">
    <property type="nucleotide sequence ID" value="NZ_VOSB01000007.1"/>
</dbReference>
<gene>
    <name evidence="1" type="ORF">ES692_06150</name>
</gene>
<name>A0A5C7BBR6_9FLAO</name>
<proteinExistence type="predicted"/>